<name>A0A7C9I176_9DEIO</name>
<evidence type="ECO:0000259" key="4">
    <source>
        <dbReference type="Pfam" id="PF06480"/>
    </source>
</evidence>
<keyword evidence="6" id="KW-1185">Reference proteome</keyword>
<dbReference type="GO" id="GO:0006508">
    <property type="term" value="P:proteolysis"/>
    <property type="evidence" value="ECO:0007669"/>
    <property type="project" value="UniProtKB-KW"/>
</dbReference>
<keyword evidence="1" id="KW-0645">Protease</keyword>
<reference evidence="5 6" key="1">
    <citation type="submission" date="2019-12" db="EMBL/GenBank/DDBJ databases">
        <title>Deinococcus sp. HMF7620 Genome sequencing and assembly.</title>
        <authorList>
            <person name="Kang H."/>
            <person name="Kim H."/>
            <person name="Joh K."/>
        </authorList>
    </citation>
    <scope>NUCLEOTIDE SEQUENCE [LARGE SCALE GENOMIC DNA]</scope>
    <source>
        <strain evidence="5 6">HMF7620</strain>
    </source>
</reference>
<proteinExistence type="predicted"/>
<feature type="domain" description="Peptidase M41 FtsH extracellular" evidence="4">
    <location>
        <begin position="16"/>
        <end position="120"/>
    </location>
</feature>
<dbReference type="RefSeq" id="WP_157460493.1">
    <property type="nucleotide sequence ID" value="NZ_WQLB01000028.1"/>
</dbReference>
<evidence type="ECO:0000313" key="6">
    <source>
        <dbReference type="Proteomes" id="UP000483286"/>
    </source>
</evidence>
<dbReference type="GO" id="GO:0004222">
    <property type="term" value="F:metalloendopeptidase activity"/>
    <property type="evidence" value="ECO:0007669"/>
    <property type="project" value="InterPro"/>
</dbReference>
<keyword evidence="3" id="KW-0812">Transmembrane</keyword>
<comment type="caution">
    <text evidence="5">The sequence shown here is derived from an EMBL/GenBank/DDBJ whole genome shotgun (WGS) entry which is preliminary data.</text>
</comment>
<dbReference type="GO" id="GO:0008270">
    <property type="term" value="F:zinc ion binding"/>
    <property type="evidence" value="ECO:0007669"/>
    <property type="project" value="InterPro"/>
</dbReference>
<evidence type="ECO:0000256" key="1">
    <source>
        <dbReference type="ARBA" id="ARBA00022670"/>
    </source>
</evidence>
<dbReference type="AlphaFoldDB" id="A0A7C9I176"/>
<dbReference type="InterPro" id="IPR011546">
    <property type="entry name" value="Pept_M41_FtsH_extracell"/>
</dbReference>
<protein>
    <recommendedName>
        <fullName evidence="4">Peptidase M41 FtsH extracellular domain-containing protein</fullName>
    </recommendedName>
</protein>
<sequence length="164" mass="17768">MTPPRPSLWPVAGGVLALLCFAALGLLGWQWLAGGRAAPVPYAEFQRLLAAGQIERVVVRETGAAVTLTAPAEVQVNTVQGVQPRELRDFSVQLPSSLALPGSRLMNDLNEQGVQWRFEPSGPWPGLLLNGLPPLLFLALFVALPLTLLILLAWRARRPKVVKP</sequence>
<keyword evidence="3" id="KW-1133">Transmembrane helix</keyword>
<evidence type="ECO:0000256" key="2">
    <source>
        <dbReference type="ARBA" id="ARBA00022801"/>
    </source>
</evidence>
<dbReference type="GO" id="GO:0005524">
    <property type="term" value="F:ATP binding"/>
    <property type="evidence" value="ECO:0007669"/>
    <property type="project" value="InterPro"/>
</dbReference>
<feature type="transmembrane region" description="Helical" evidence="3">
    <location>
        <begin position="135"/>
        <end position="154"/>
    </location>
</feature>
<evidence type="ECO:0000313" key="5">
    <source>
        <dbReference type="EMBL" id="MVN88435.1"/>
    </source>
</evidence>
<dbReference type="EMBL" id="WQLB01000028">
    <property type="protein sequence ID" value="MVN88435.1"/>
    <property type="molecule type" value="Genomic_DNA"/>
</dbReference>
<accession>A0A7C9I176</accession>
<keyword evidence="2" id="KW-0378">Hydrolase</keyword>
<gene>
    <name evidence="5" type="ORF">GO986_16965</name>
</gene>
<dbReference type="Pfam" id="PF06480">
    <property type="entry name" value="FtsH_ext"/>
    <property type="match status" value="1"/>
</dbReference>
<dbReference type="GO" id="GO:0004176">
    <property type="term" value="F:ATP-dependent peptidase activity"/>
    <property type="evidence" value="ECO:0007669"/>
    <property type="project" value="InterPro"/>
</dbReference>
<dbReference type="GO" id="GO:0016020">
    <property type="term" value="C:membrane"/>
    <property type="evidence" value="ECO:0007669"/>
    <property type="project" value="InterPro"/>
</dbReference>
<evidence type="ECO:0000256" key="3">
    <source>
        <dbReference type="SAM" id="Phobius"/>
    </source>
</evidence>
<organism evidence="5 6">
    <name type="scientific">Deinococcus arboris</name>
    <dbReference type="NCBI Taxonomy" id="2682977"/>
    <lineage>
        <taxon>Bacteria</taxon>
        <taxon>Thermotogati</taxon>
        <taxon>Deinococcota</taxon>
        <taxon>Deinococci</taxon>
        <taxon>Deinococcales</taxon>
        <taxon>Deinococcaceae</taxon>
        <taxon>Deinococcus</taxon>
    </lineage>
</organism>
<keyword evidence="3" id="KW-0472">Membrane</keyword>
<dbReference type="Proteomes" id="UP000483286">
    <property type="component" value="Unassembled WGS sequence"/>
</dbReference>